<evidence type="ECO:0000256" key="2">
    <source>
        <dbReference type="SAM" id="SignalP"/>
    </source>
</evidence>
<feature type="region of interest" description="Disordered" evidence="1">
    <location>
        <begin position="218"/>
        <end position="237"/>
    </location>
</feature>
<evidence type="ECO:0000313" key="3">
    <source>
        <dbReference type="EMBL" id="KRV48906.1"/>
    </source>
</evidence>
<accession>A0A0T6LRZ6</accession>
<dbReference type="EMBL" id="LLZU01000017">
    <property type="protein sequence ID" value="KRV48906.1"/>
    <property type="molecule type" value="Genomic_DNA"/>
</dbReference>
<evidence type="ECO:0000256" key="1">
    <source>
        <dbReference type="SAM" id="MobiDB-lite"/>
    </source>
</evidence>
<feature type="chain" id="PRO_5038641426" evidence="2">
    <location>
        <begin position="16"/>
        <end position="258"/>
    </location>
</feature>
<comment type="caution">
    <text evidence="3">The sequence shown here is derived from an EMBL/GenBank/DDBJ whole genome shotgun (WGS) entry which is preliminary data.</text>
</comment>
<feature type="region of interest" description="Disordered" evidence="1">
    <location>
        <begin position="20"/>
        <end position="125"/>
    </location>
</feature>
<dbReference type="AlphaFoldDB" id="A0A0T6LRZ6"/>
<dbReference type="Proteomes" id="UP000050867">
    <property type="component" value="Unassembled WGS sequence"/>
</dbReference>
<feature type="compositionally biased region" description="Polar residues" evidence="1">
    <location>
        <begin position="20"/>
        <end position="32"/>
    </location>
</feature>
<name>A0A0T6LRZ6_WENVI</name>
<gene>
    <name evidence="3" type="ORF">AQ490_22495</name>
</gene>
<reference evidence="3 4" key="1">
    <citation type="submission" date="2015-10" db="EMBL/GenBank/DDBJ databases">
        <title>Draft genome sequence of pyrrolomycin-producing Streptomyces vitaminophilus.</title>
        <authorList>
            <person name="Graham D.E."/>
            <person name="Mahan K.M."/>
            <person name="Klingeman D.M."/>
            <person name="Hettich R.L."/>
            <person name="Parry R.J."/>
        </authorList>
    </citation>
    <scope>NUCLEOTIDE SEQUENCE [LARGE SCALE GENOMIC DNA]</scope>
    <source>
        <strain evidence="3 4">ATCC 31673</strain>
    </source>
</reference>
<feature type="compositionally biased region" description="Low complexity" evidence="1">
    <location>
        <begin position="83"/>
        <end position="92"/>
    </location>
</feature>
<feature type="compositionally biased region" description="Gly residues" evidence="1">
    <location>
        <begin position="93"/>
        <end position="103"/>
    </location>
</feature>
<dbReference type="STRING" id="76728.AQ490_22495"/>
<feature type="compositionally biased region" description="Acidic residues" evidence="1">
    <location>
        <begin position="72"/>
        <end position="82"/>
    </location>
</feature>
<evidence type="ECO:0000313" key="4">
    <source>
        <dbReference type="Proteomes" id="UP000050867"/>
    </source>
</evidence>
<keyword evidence="4" id="KW-1185">Reference proteome</keyword>
<feature type="signal peptide" evidence="2">
    <location>
        <begin position="1"/>
        <end position="15"/>
    </location>
</feature>
<proteinExistence type="predicted"/>
<keyword evidence="2" id="KW-0732">Signal</keyword>
<dbReference type="eggNOG" id="ENOG503304R">
    <property type="taxonomic scope" value="Bacteria"/>
</dbReference>
<sequence length="258" mass="25904">MLCLLALAIALIVWAVVSGTSGNSDNKKSQAVGTDGRRPAESITPDPGPSDSNAITERPGGRPSDDSSSDSGGEDAGGEDNGAENAGADPGNDTGGTVGGSGEDVGSDSTSGTDPGTSGGDGTAALPDCAVNNVSLSLRSAENSYEATERPTFTLTISNSLDSSCKVDLGQAAAVLTVIDGKDREVWASDDCPTSLAADLVRVPGSGKATRTYTWDRERSAPQCATPSGSLTAEDGSYEAEVSVPGLGRATTPFLLRS</sequence>
<feature type="compositionally biased region" description="Low complexity" evidence="1">
    <location>
        <begin position="107"/>
        <end position="116"/>
    </location>
</feature>
<protein>
    <submittedName>
        <fullName evidence="3">Uncharacterized protein</fullName>
    </submittedName>
</protein>
<organism evidence="3 4">
    <name type="scientific">Wenjunlia vitaminophila</name>
    <name type="common">Streptomyces vitaminophilus</name>
    <dbReference type="NCBI Taxonomy" id="76728"/>
    <lineage>
        <taxon>Bacteria</taxon>
        <taxon>Bacillati</taxon>
        <taxon>Actinomycetota</taxon>
        <taxon>Actinomycetes</taxon>
        <taxon>Kitasatosporales</taxon>
        <taxon>Streptomycetaceae</taxon>
        <taxon>Wenjunlia</taxon>
    </lineage>
</organism>